<feature type="transmembrane region" description="Helical" evidence="2">
    <location>
        <begin position="81"/>
        <end position="104"/>
    </location>
</feature>
<keyword evidence="2" id="KW-0812">Transmembrane</keyword>
<dbReference type="AlphaFoldDB" id="A0A9P4H490"/>
<evidence type="ECO:0000256" key="2">
    <source>
        <dbReference type="SAM" id="Phobius"/>
    </source>
</evidence>
<accession>A0A9P4H490</accession>
<keyword evidence="2" id="KW-1133">Transmembrane helix</keyword>
<proteinExistence type="predicted"/>
<keyword evidence="4" id="KW-1185">Reference proteome</keyword>
<evidence type="ECO:0000313" key="4">
    <source>
        <dbReference type="Proteomes" id="UP000799777"/>
    </source>
</evidence>
<feature type="transmembrane region" description="Helical" evidence="2">
    <location>
        <begin position="116"/>
        <end position="139"/>
    </location>
</feature>
<feature type="region of interest" description="Disordered" evidence="1">
    <location>
        <begin position="278"/>
        <end position="303"/>
    </location>
</feature>
<evidence type="ECO:0000313" key="3">
    <source>
        <dbReference type="EMBL" id="KAF2027282.1"/>
    </source>
</evidence>
<dbReference type="Proteomes" id="UP000799777">
    <property type="component" value="Unassembled WGS sequence"/>
</dbReference>
<name>A0A9P4H490_9PLEO</name>
<evidence type="ECO:0000256" key="1">
    <source>
        <dbReference type="SAM" id="MobiDB-lite"/>
    </source>
</evidence>
<dbReference type="EMBL" id="ML978228">
    <property type="protein sequence ID" value="KAF2027282.1"/>
    <property type="molecule type" value="Genomic_DNA"/>
</dbReference>
<dbReference type="OrthoDB" id="3796171at2759"/>
<feature type="transmembrane region" description="Helical" evidence="2">
    <location>
        <begin position="193"/>
        <end position="213"/>
    </location>
</feature>
<organism evidence="3 4">
    <name type="scientific">Setomelanomma holmii</name>
    <dbReference type="NCBI Taxonomy" id="210430"/>
    <lineage>
        <taxon>Eukaryota</taxon>
        <taxon>Fungi</taxon>
        <taxon>Dikarya</taxon>
        <taxon>Ascomycota</taxon>
        <taxon>Pezizomycotina</taxon>
        <taxon>Dothideomycetes</taxon>
        <taxon>Pleosporomycetidae</taxon>
        <taxon>Pleosporales</taxon>
        <taxon>Pleosporineae</taxon>
        <taxon>Phaeosphaeriaceae</taxon>
        <taxon>Setomelanomma</taxon>
    </lineage>
</organism>
<protein>
    <submittedName>
        <fullName evidence="3">Uncharacterized protein</fullName>
    </submittedName>
</protein>
<gene>
    <name evidence="3" type="ORF">EK21DRAFT_72131</name>
</gene>
<keyword evidence="2" id="KW-0472">Membrane</keyword>
<reference evidence="3" key="1">
    <citation type="journal article" date="2020" name="Stud. Mycol.">
        <title>101 Dothideomycetes genomes: a test case for predicting lifestyles and emergence of pathogens.</title>
        <authorList>
            <person name="Haridas S."/>
            <person name="Albert R."/>
            <person name="Binder M."/>
            <person name="Bloem J."/>
            <person name="Labutti K."/>
            <person name="Salamov A."/>
            <person name="Andreopoulos B."/>
            <person name="Baker S."/>
            <person name="Barry K."/>
            <person name="Bills G."/>
            <person name="Bluhm B."/>
            <person name="Cannon C."/>
            <person name="Castanera R."/>
            <person name="Culley D."/>
            <person name="Daum C."/>
            <person name="Ezra D."/>
            <person name="Gonzalez J."/>
            <person name="Henrissat B."/>
            <person name="Kuo A."/>
            <person name="Liang C."/>
            <person name="Lipzen A."/>
            <person name="Lutzoni F."/>
            <person name="Magnuson J."/>
            <person name="Mondo S."/>
            <person name="Nolan M."/>
            <person name="Ohm R."/>
            <person name="Pangilinan J."/>
            <person name="Park H.-J."/>
            <person name="Ramirez L."/>
            <person name="Alfaro M."/>
            <person name="Sun H."/>
            <person name="Tritt A."/>
            <person name="Yoshinaga Y."/>
            <person name="Zwiers L.-H."/>
            <person name="Turgeon B."/>
            <person name="Goodwin S."/>
            <person name="Spatafora J."/>
            <person name="Crous P."/>
            <person name="Grigoriev I."/>
        </authorList>
    </citation>
    <scope>NUCLEOTIDE SEQUENCE</scope>
    <source>
        <strain evidence="3">CBS 110217</strain>
    </source>
</reference>
<feature type="transmembrane region" description="Helical" evidence="2">
    <location>
        <begin position="9"/>
        <end position="30"/>
    </location>
</feature>
<sequence>MRNLNGIRVVLLLIPVLFILLPIGVITLVLERISSALILTQTTRDWRSGSYDITVYGTNTTGANDFTNKDIGLRINQAPTLAILGICILVYIVSAIGIFGIWELRRFEGTSKHQRIWCWVIFFSNLIMIGASAGVLGWASALQGSEKGWQSYEDVGKDDQEFTRETWACQIDKFYSDQSWAGAACGTSRATRLLLIGVAISSALVLVSLWLLVRDRGGMKWVFGGKGRYGGFQNVYELRPSSPGAQPVIQPGPQWVSQPAQWPVQPVYYQWTQQPPQPWPNQAYQPGVQPVADQSQAPVAKFR</sequence>
<comment type="caution">
    <text evidence="3">The sequence shown here is derived from an EMBL/GenBank/DDBJ whole genome shotgun (WGS) entry which is preliminary data.</text>
</comment>